<evidence type="ECO:0000313" key="4">
    <source>
        <dbReference type="EMBL" id="EAQ78258.1"/>
    </source>
</evidence>
<name>A3ZYQ0_9BACT</name>
<protein>
    <recommendedName>
        <fullName evidence="3">PEGA domain-containing protein</fullName>
    </recommendedName>
</protein>
<organism evidence="4 5">
    <name type="scientific">Blastopirellula marina DSM 3645</name>
    <dbReference type="NCBI Taxonomy" id="314230"/>
    <lineage>
        <taxon>Bacteria</taxon>
        <taxon>Pseudomonadati</taxon>
        <taxon>Planctomycetota</taxon>
        <taxon>Planctomycetia</taxon>
        <taxon>Pirellulales</taxon>
        <taxon>Pirellulaceae</taxon>
        <taxon>Blastopirellula</taxon>
    </lineage>
</organism>
<gene>
    <name evidence="4" type="ORF">DSM3645_18016</name>
</gene>
<dbReference type="Pfam" id="PF08308">
    <property type="entry name" value="PEGA"/>
    <property type="match status" value="1"/>
</dbReference>
<keyword evidence="2" id="KW-0732">Signal</keyword>
<reference evidence="4 5" key="1">
    <citation type="submission" date="2006-02" db="EMBL/GenBank/DDBJ databases">
        <authorList>
            <person name="Amann R."/>
            <person name="Ferriera S."/>
            <person name="Johnson J."/>
            <person name="Kravitz S."/>
            <person name="Halpern A."/>
            <person name="Remington K."/>
            <person name="Beeson K."/>
            <person name="Tran B."/>
            <person name="Rogers Y.-H."/>
            <person name="Friedman R."/>
            <person name="Venter J.C."/>
        </authorList>
    </citation>
    <scope>NUCLEOTIDE SEQUENCE [LARGE SCALE GENOMIC DNA]</scope>
    <source>
        <strain evidence="4 5">DSM 3645</strain>
    </source>
</reference>
<evidence type="ECO:0000259" key="3">
    <source>
        <dbReference type="Pfam" id="PF08308"/>
    </source>
</evidence>
<feature type="domain" description="PEGA" evidence="3">
    <location>
        <begin position="31"/>
        <end position="79"/>
    </location>
</feature>
<dbReference type="PROSITE" id="PS51257">
    <property type="entry name" value="PROKAR_LIPOPROTEIN"/>
    <property type="match status" value="1"/>
</dbReference>
<proteinExistence type="predicted"/>
<evidence type="ECO:0000256" key="1">
    <source>
        <dbReference type="SAM" id="MobiDB-lite"/>
    </source>
</evidence>
<dbReference type="OrthoDB" id="272812at2"/>
<dbReference type="AlphaFoldDB" id="A3ZYQ0"/>
<sequence length="187" mass="21498">MNRRTFHFRHFLLLSMLLACASTGCVRRRMNIRTNPPGAVVYVDDQELGVTPVSSSYVHYGTREIRLEKDGYESVSQLHTFKAPWYEYPVIEFFSENVWPWEIRDTRDLDFQMTPRRIVPPEELRARAEQLRTNAQAGYITPMNTPPNPSVNVAPQYQPQPQLAPPVMRPETLPEGGFALPPPVMAQ</sequence>
<evidence type="ECO:0000256" key="2">
    <source>
        <dbReference type="SAM" id="SignalP"/>
    </source>
</evidence>
<dbReference type="eggNOG" id="ENOG5032UZG">
    <property type="taxonomic scope" value="Bacteria"/>
</dbReference>
<dbReference type="RefSeq" id="WP_002651500.1">
    <property type="nucleotide sequence ID" value="NZ_CH672376.1"/>
</dbReference>
<dbReference type="STRING" id="314230.DSM3645_18016"/>
<feature type="region of interest" description="Disordered" evidence="1">
    <location>
        <begin position="137"/>
        <end position="187"/>
    </location>
</feature>
<dbReference type="Proteomes" id="UP000004358">
    <property type="component" value="Unassembled WGS sequence"/>
</dbReference>
<dbReference type="InterPro" id="IPR013229">
    <property type="entry name" value="PEGA"/>
</dbReference>
<dbReference type="HOGENOM" id="CLU_124308_0_0_0"/>
<evidence type="ECO:0000313" key="5">
    <source>
        <dbReference type="Proteomes" id="UP000004358"/>
    </source>
</evidence>
<accession>A3ZYQ0</accession>
<dbReference type="EMBL" id="AANZ01000022">
    <property type="protein sequence ID" value="EAQ78258.1"/>
    <property type="molecule type" value="Genomic_DNA"/>
</dbReference>
<feature type="chain" id="PRO_5002665268" description="PEGA domain-containing protein" evidence="2">
    <location>
        <begin position="22"/>
        <end position="187"/>
    </location>
</feature>
<feature type="signal peptide" evidence="2">
    <location>
        <begin position="1"/>
        <end position="21"/>
    </location>
</feature>
<comment type="caution">
    <text evidence="4">The sequence shown here is derived from an EMBL/GenBank/DDBJ whole genome shotgun (WGS) entry which is preliminary data.</text>
</comment>